<dbReference type="AlphaFoldDB" id="A0AAQ4DLZ8"/>
<protein>
    <submittedName>
        <fullName evidence="1">Uncharacterized protein</fullName>
    </submittedName>
</protein>
<sequence length="70" mass="7916">MLLQPFVRRFVRESKEVPVEMCQCSREWSNATPGSVKGSEVSSLALLRFRSSLARFPEPDFSCELTTGFS</sequence>
<reference evidence="1 2" key="1">
    <citation type="journal article" date="2023" name="Arcadia Sci">
        <title>De novo assembly of a long-read Amblyomma americanum tick genome.</title>
        <authorList>
            <person name="Chou S."/>
            <person name="Poskanzer K.E."/>
            <person name="Rollins M."/>
            <person name="Thuy-Boun P.S."/>
        </authorList>
    </citation>
    <scope>NUCLEOTIDE SEQUENCE [LARGE SCALE GENOMIC DNA]</scope>
    <source>
        <strain evidence="1">F_SG_1</strain>
        <tissue evidence="1">Salivary glands</tissue>
    </source>
</reference>
<evidence type="ECO:0000313" key="1">
    <source>
        <dbReference type="EMBL" id="KAK8763488.1"/>
    </source>
</evidence>
<dbReference type="EMBL" id="JARKHS020029279">
    <property type="protein sequence ID" value="KAK8763488.1"/>
    <property type="molecule type" value="Genomic_DNA"/>
</dbReference>
<accession>A0AAQ4DLZ8</accession>
<gene>
    <name evidence="1" type="ORF">V5799_033904</name>
</gene>
<dbReference type="Proteomes" id="UP001321473">
    <property type="component" value="Unassembled WGS sequence"/>
</dbReference>
<evidence type="ECO:0000313" key="2">
    <source>
        <dbReference type="Proteomes" id="UP001321473"/>
    </source>
</evidence>
<comment type="caution">
    <text evidence="1">The sequence shown here is derived from an EMBL/GenBank/DDBJ whole genome shotgun (WGS) entry which is preliminary data.</text>
</comment>
<organism evidence="1 2">
    <name type="scientific">Amblyomma americanum</name>
    <name type="common">Lone star tick</name>
    <dbReference type="NCBI Taxonomy" id="6943"/>
    <lineage>
        <taxon>Eukaryota</taxon>
        <taxon>Metazoa</taxon>
        <taxon>Ecdysozoa</taxon>
        <taxon>Arthropoda</taxon>
        <taxon>Chelicerata</taxon>
        <taxon>Arachnida</taxon>
        <taxon>Acari</taxon>
        <taxon>Parasitiformes</taxon>
        <taxon>Ixodida</taxon>
        <taxon>Ixodoidea</taxon>
        <taxon>Ixodidae</taxon>
        <taxon>Amblyomminae</taxon>
        <taxon>Amblyomma</taxon>
    </lineage>
</organism>
<name>A0AAQ4DLZ8_AMBAM</name>
<proteinExistence type="predicted"/>
<keyword evidence="2" id="KW-1185">Reference proteome</keyword>